<organism evidence="12 13">
    <name type="scientific">Sulfurospirillum cavolei</name>
    <dbReference type="NCBI Taxonomy" id="366522"/>
    <lineage>
        <taxon>Bacteria</taxon>
        <taxon>Pseudomonadati</taxon>
        <taxon>Campylobacterota</taxon>
        <taxon>Epsilonproteobacteria</taxon>
        <taxon>Campylobacterales</taxon>
        <taxon>Sulfurospirillaceae</taxon>
        <taxon>Sulfurospirillum</taxon>
    </lineage>
</organism>
<dbReference type="Gene3D" id="2.170.130.10">
    <property type="entry name" value="TonB-dependent receptor, plug domain"/>
    <property type="match status" value="1"/>
</dbReference>
<evidence type="ECO:0000256" key="1">
    <source>
        <dbReference type="ARBA" id="ARBA00004571"/>
    </source>
</evidence>
<dbReference type="GO" id="GO:0044718">
    <property type="term" value="P:siderophore transmembrane transport"/>
    <property type="evidence" value="ECO:0007669"/>
    <property type="project" value="TreeGrafter"/>
</dbReference>
<dbReference type="GO" id="GO:0015344">
    <property type="term" value="F:siderophore uptake transmembrane transporter activity"/>
    <property type="evidence" value="ECO:0007669"/>
    <property type="project" value="TreeGrafter"/>
</dbReference>
<dbReference type="Pfam" id="PF00593">
    <property type="entry name" value="TonB_dep_Rec_b-barrel"/>
    <property type="match status" value="1"/>
</dbReference>
<name>A0A2D3WCQ1_9BACT</name>
<sequence length="669" mass="73987">MKRIIGVSLAVSTLLIAETIDLGAISVEGERFSTEIKNISGEELKSADLADALSRNSASITMLRGSGIANDIILRGQKRDNINVLIDDAKLYGGCPNRMDPAVTHINADNIESVKIVEGPYDVENFGTLSGLVVAETKTPTKEPNGDVNLGIGSYGYRKASASAGGGNEYIRALLSASTERSDQYKDGNGDTFYDQLNNAVAQGMGMNANRYSTSDLRSYEKKTFMGKVFINPADNQEIRLGYTLNRSDNVLYPSRMMDADRDDSDIYTFGYSLYDLGTFSKELALETYYSKVEHPMSNKFRIRPSSATYNTADMDSSVEGAKVKNSMDLGGGELVYGIDMSKRNWDGKSYVTNVATGVISSVTDLSTIPDVDTTNKALFAHYEKTIDRVNVQVGARYDDTDIKAHRKGQTYVQRYDNDYEALSANAIVTYKATDNVDYFIGFGKASRVPDARELYHAARSTGILDQVTNYETDLGFKAHYDNAGVKGKIFYSDLKDYIYYNADATKYVNVDATIYGAALDAYYDFSKAWTINYGMSYLKGEKDKPLAGQSDKDLADIVPLRAVTSLTYHEAAHTLKTEVVAAKRWDNVDSDNGEQILGGYAVLNVKYNYKISKNFDVTVGIDNLFDKTYAVSNTYKDLTLINYSGSDDTVMLINEPGRYGYINLHYSF</sequence>
<keyword evidence="4 8" id="KW-0812">Transmembrane</keyword>
<reference evidence="12 13" key="1">
    <citation type="journal article" date="2017" name="Front. Microbiol.">
        <title>Comparative Genomic Analysis of the Class Epsilonproteobacteria and Proposed Reclassification to Epsilonbacteraeota (phyl. nov.).</title>
        <authorList>
            <person name="Waite D.W."/>
            <person name="Vanwonterghem I."/>
            <person name="Rinke C."/>
            <person name="Parks D.H."/>
            <person name="Zhang Y."/>
            <person name="Takai K."/>
            <person name="Sievert S.M."/>
            <person name="Simon J."/>
            <person name="Campbell B.J."/>
            <person name="Hanson T.E."/>
            <person name="Woyke T."/>
            <person name="Klotz M.G."/>
            <person name="Hugenholtz P."/>
        </authorList>
    </citation>
    <scope>NUCLEOTIDE SEQUENCE [LARGE SCALE GENOMIC DNA]</scope>
    <source>
        <strain evidence="12">UBA11420</strain>
    </source>
</reference>
<gene>
    <name evidence="12" type="ORF">CFH80_02625</name>
</gene>
<evidence type="ECO:0000259" key="10">
    <source>
        <dbReference type="Pfam" id="PF00593"/>
    </source>
</evidence>
<dbReference type="EMBL" id="DLUG01000072">
    <property type="protein sequence ID" value="DAB36860.1"/>
    <property type="molecule type" value="Genomic_DNA"/>
</dbReference>
<dbReference type="PANTHER" id="PTHR30069">
    <property type="entry name" value="TONB-DEPENDENT OUTER MEMBRANE RECEPTOR"/>
    <property type="match status" value="1"/>
</dbReference>
<keyword evidence="7 8" id="KW-0998">Cell outer membrane</keyword>
<comment type="similarity">
    <text evidence="8 9">Belongs to the TonB-dependent receptor family.</text>
</comment>
<comment type="subcellular location">
    <subcellularLocation>
        <location evidence="1 8">Cell outer membrane</location>
        <topology evidence="1 8">Multi-pass membrane protein</topology>
    </subcellularLocation>
</comment>
<protein>
    <submittedName>
        <fullName evidence="12">TonB-dependent receptor</fullName>
    </submittedName>
</protein>
<evidence type="ECO:0000256" key="4">
    <source>
        <dbReference type="ARBA" id="ARBA00022692"/>
    </source>
</evidence>
<dbReference type="GO" id="GO:0009279">
    <property type="term" value="C:cell outer membrane"/>
    <property type="evidence" value="ECO:0007669"/>
    <property type="project" value="UniProtKB-SubCell"/>
</dbReference>
<dbReference type="InterPro" id="IPR012910">
    <property type="entry name" value="Plug_dom"/>
</dbReference>
<accession>A0A2D3WCQ1</accession>
<feature type="domain" description="TonB-dependent receptor-like beta-barrel" evidence="10">
    <location>
        <begin position="235"/>
        <end position="625"/>
    </location>
</feature>
<dbReference type="RefSeq" id="WP_060825607.1">
    <property type="nucleotide sequence ID" value="NZ_AP014724.1"/>
</dbReference>
<evidence type="ECO:0000313" key="12">
    <source>
        <dbReference type="EMBL" id="DAB36860.1"/>
    </source>
</evidence>
<dbReference type="InterPro" id="IPR036942">
    <property type="entry name" value="Beta-barrel_TonB_sf"/>
</dbReference>
<evidence type="ECO:0000313" key="13">
    <source>
        <dbReference type="Proteomes" id="UP000231638"/>
    </source>
</evidence>
<evidence type="ECO:0000256" key="2">
    <source>
        <dbReference type="ARBA" id="ARBA00022448"/>
    </source>
</evidence>
<dbReference type="Gene3D" id="2.40.170.20">
    <property type="entry name" value="TonB-dependent receptor, beta-barrel domain"/>
    <property type="match status" value="1"/>
</dbReference>
<evidence type="ECO:0000256" key="8">
    <source>
        <dbReference type="PROSITE-ProRule" id="PRU01360"/>
    </source>
</evidence>
<comment type="caution">
    <text evidence="12">The sequence shown here is derived from an EMBL/GenBank/DDBJ whole genome shotgun (WGS) entry which is preliminary data.</text>
</comment>
<proteinExistence type="inferred from homology"/>
<evidence type="ECO:0000256" key="6">
    <source>
        <dbReference type="ARBA" id="ARBA00023136"/>
    </source>
</evidence>
<dbReference type="InterPro" id="IPR037066">
    <property type="entry name" value="Plug_dom_sf"/>
</dbReference>
<keyword evidence="2 8" id="KW-0813">Transport</keyword>
<dbReference type="STRING" id="366522.GCA_001548055_00928"/>
<dbReference type="Pfam" id="PF07715">
    <property type="entry name" value="Plug"/>
    <property type="match status" value="1"/>
</dbReference>
<keyword evidence="6 8" id="KW-0472">Membrane</keyword>
<keyword evidence="12" id="KW-0675">Receptor</keyword>
<dbReference type="Proteomes" id="UP000231638">
    <property type="component" value="Unassembled WGS sequence"/>
</dbReference>
<dbReference type="SUPFAM" id="SSF56935">
    <property type="entry name" value="Porins"/>
    <property type="match status" value="1"/>
</dbReference>
<evidence type="ECO:0000256" key="9">
    <source>
        <dbReference type="RuleBase" id="RU003357"/>
    </source>
</evidence>
<evidence type="ECO:0000256" key="7">
    <source>
        <dbReference type="ARBA" id="ARBA00023237"/>
    </source>
</evidence>
<dbReference type="PANTHER" id="PTHR30069:SF49">
    <property type="entry name" value="OUTER MEMBRANE PROTEIN C"/>
    <property type="match status" value="1"/>
</dbReference>
<dbReference type="PROSITE" id="PS52016">
    <property type="entry name" value="TONB_DEPENDENT_REC_3"/>
    <property type="match status" value="1"/>
</dbReference>
<evidence type="ECO:0000256" key="3">
    <source>
        <dbReference type="ARBA" id="ARBA00022452"/>
    </source>
</evidence>
<feature type="domain" description="TonB-dependent receptor plug" evidence="11">
    <location>
        <begin position="38"/>
        <end position="123"/>
    </location>
</feature>
<dbReference type="InterPro" id="IPR039426">
    <property type="entry name" value="TonB-dep_rcpt-like"/>
</dbReference>
<keyword evidence="5 9" id="KW-0798">TonB box</keyword>
<evidence type="ECO:0000259" key="11">
    <source>
        <dbReference type="Pfam" id="PF07715"/>
    </source>
</evidence>
<dbReference type="AlphaFoldDB" id="A0A2D3WCQ1"/>
<dbReference type="InterPro" id="IPR000531">
    <property type="entry name" value="Beta-barrel_TonB"/>
</dbReference>
<keyword evidence="3 8" id="KW-1134">Transmembrane beta strand</keyword>
<evidence type="ECO:0000256" key="5">
    <source>
        <dbReference type="ARBA" id="ARBA00023077"/>
    </source>
</evidence>